<feature type="domain" description="DUF2207" evidence="4">
    <location>
        <begin position="32"/>
        <end position="201"/>
    </location>
</feature>
<keyword evidence="3" id="KW-0732">Signal</keyword>
<feature type="transmembrane region" description="Helical" evidence="2">
    <location>
        <begin position="234"/>
        <end position="254"/>
    </location>
</feature>
<evidence type="ECO:0008006" key="8">
    <source>
        <dbReference type="Google" id="ProtNLM"/>
    </source>
</evidence>
<name>A0A0S7B9C5_9CHLR</name>
<evidence type="ECO:0000259" key="4">
    <source>
        <dbReference type="Pfam" id="PF09972"/>
    </source>
</evidence>
<dbReference type="Proteomes" id="UP000055060">
    <property type="component" value="Unassembled WGS sequence"/>
</dbReference>
<feature type="transmembrane region" description="Helical" evidence="2">
    <location>
        <begin position="410"/>
        <end position="432"/>
    </location>
</feature>
<evidence type="ECO:0000259" key="5">
    <source>
        <dbReference type="Pfam" id="PF20990"/>
    </source>
</evidence>
<feature type="domain" description="Predicted membrane protein YciQ-like C-terminal" evidence="5">
    <location>
        <begin position="276"/>
        <end position="521"/>
    </location>
</feature>
<feature type="region of interest" description="Disordered" evidence="1">
    <location>
        <begin position="555"/>
        <end position="576"/>
    </location>
</feature>
<organism evidence="6">
    <name type="scientific">Longilinea arvoryzae</name>
    <dbReference type="NCBI Taxonomy" id="360412"/>
    <lineage>
        <taxon>Bacteria</taxon>
        <taxon>Bacillati</taxon>
        <taxon>Chloroflexota</taxon>
        <taxon>Anaerolineae</taxon>
        <taxon>Anaerolineales</taxon>
        <taxon>Anaerolineaceae</taxon>
        <taxon>Longilinea</taxon>
    </lineage>
</organism>
<accession>A0A0S7B9C5</accession>
<evidence type="ECO:0000256" key="2">
    <source>
        <dbReference type="SAM" id="Phobius"/>
    </source>
</evidence>
<feature type="compositionally biased region" description="Gly residues" evidence="1">
    <location>
        <begin position="561"/>
        <end position="576"/>
    </location>
</feature>
<dbReference type="Pfam" id="PF09972">
    <property type="entry name" value="DUF2207"/>
    <property type="match status" value="1"/>
</dbReference>
<gene>
    <name evidence="6" type="ORF">LARV_01838</name>
</gene>
<feature type="signal peptide" evidence="3">
    <location>
        <begin position="1"/>
        <end position="24"/>
    </location>
</feature>
<dbReference type="EMBL" id="DF967972">
    <property type="protein sequence ID" value="GAP14076.1"/>
    <property type="molecule type" value="Genomic_DNA"/>
</dbReference>
<dbReference type="RefSeq" id="WP_075073363.1">
    <property type="nucleotide sequence ID" value="NZ_DF967972.1"/>
</dbReference>
<dbReference type="STRING" id="360412.LARV_01838"/>
<dbReference type="Pfam" id="PF20990">
    <property type="entry name" value="DUF2207_C"/>
    <property type="match status" value="1"/>
</dbReference>
<evidence type="ECO:0000256" key="3">
    <source>
        <dbReference type="SAM" id="SignalP"/>
    </source>
</evidence>
<dbReference type="AlphaFoldDB" id="A0A0S7B9C5"/>
<keyword evidence="7" id="KW-1185">Reference proteome</keyword>
<keyword evidence="2" id="KW-0472">Membrane</keyword>
<feature type="chain" id="PRO_5006632849" description="DUF2207 domain-containing protein" evidence="3">
    <location>
        <begin position="25"/>
        <end position="576"/>
    </location>
</feature>
<evidence type="ECO:0000313" key="6">
    <source>
        <dbReference type="EMBL" id="GAP14076.1"/>
    </source>
</evidence>
<evidence type="ECO:0000313" key="7">
    <source>
        <dbReference type="Proteomes" id="UP000055060"/>
    </source>
</evidence>
<keyword evidence="2" id="KW-1133">Transmembrane helix</keyword>
<feature type="transmembrane region" description="Helical" evidence="2">
    <location>
        <begin position="438"/>
        <end position="467"/>
    </location>
</feature>
<proteinExistence type="predicted"/>
<dbReference type="InterPro" id="IPR048389">
    <property type="entry name" value="YciQ-like_C"/>
</dbReference>
<protein>
    <recommendedName>
        <fullName evidence="8">DUF2207 domain-containing protein</fullName>
    </recommendedName>
</protein>
<sequence length="576" mass="63245">MAKRFRYVIGALVLFCLVFPFQMAAGKSYQAERFDSDVVIEEGGTLLVTETIVFQFSGGPYTYAFRQLDRSETDRIDILSAAMDGVELPRGMQAGQVEISSASDPIDVRWHFAPTTDQSRTFTLKYRVSGTTRVAGNTDQVKWYLIPGDHEYKIQSSTMMIHLPAGRTLAGAAGLTGAAWNEEATPDSLIFTAQDIPANRAAILTLSFPGGSLLTHPPAWQAVQLERARQTRAAFPWAAGVGLACLILGSLGLTRFWRNNHPVRSETFEQGIITRPPNELSPAEAGALFSLPNVPLELAVATLLDLARRGWVRMEQIGHKGFLTRQVFLIVREPVVNDIPLRPHEQTAYDLVFDRQPGSSQISDSVELPKAIERLQRGLRLFSETVIETMLNGQWMDPVRRQKRRRITSWSVIGMLLSILVFFISLFMIGAVSENRAFVGMLLMGFSIALFVLSIACLSMASNWLVLTDRGLRARKQWWAFADYLKGQVRSQASILQEEWLNDYLPFAAAFHIGDRWARAFQDRGLQPQLAWLRAADDMQAANVVALMAGISASSDSASGASGGGGGGGGGASGAG</sequence>
<keyword evidence="2" id="KW-0812">Transmembrane</keyword>
<evidence type="ECO:0000256" key="1">
    <source>
        <dbReference type="SAM" id="MobiDB-lite"/>
    </source>
</evidence>
<dbReference type="OrthoDB" id="152184at2"/>
<reference evidence="6" key="1">
    <citation type="submission" date="2015-07" db="EMBL/GenBank/DDBJ databases">
        <title>Draft Genome Sequences of Anaerolinea thermolimosa IMO-1, Bellilinea caldifistulae GOMI-1, Leptolinea tardivitalis YMTK-2, Levilinea saccharolytica KIBI-1,Longilinea arvoryzae KOME-1, Previously Described as Members of the Anaerolineaceae (Chloroflexi).</title>
        <authorList>
            <person name="Sekiguchi Y."/>
            <person name="Ohashi A."/>
            <person name="Matsuura N."/>
            <person name="Tourlousse M.D."/>
        </authorList>
    </citation>
    <scope>NUCLEOTIDE SEQUENCE [LARGE SCALE GENOMIC DNA]</scope>
    <source>
        <strain evidence="6">KOME-1</strain>
    </source>
</reference>
<dbReference type="InterPro" id="IPR018702">
    <property type="entry name" value="DUF2207"/>
</dbReference>